<dbReference type="GO" id="GO:0006952">
    <property type="term" value="P:defense response"/>
    <property type="evidence" value="ECO:0007669"/>
    <property type="project" value="UniProtKB-KW"/>
</dbReference>
<dbReference type="InterPro" id="IPR036390">
    <property type="entry name" value="WH_DNA-bd_sf"/>
</dbReference>
<dbReference type="InterPro" id="IPR002182">
    <property type="entry name" value="NB-ARC"/>
</dbReference>
<dbReference type="PRINTS" id="PR00364">
    <property type="entry name" value="DISEASERSIST"/>
</dbReference>
<dbReference type="InterPro" id="IPR032675">
    <property type="entry name" value="LRR_dom_sf"/>
</dbReference>
<organism evidence="5 6">
    <name type="scientific">Phaseolus vulgaris</name>
    <name type="common">Kidney bean</name>
    <name type="synonym">French bean</name>
    <dbReference type="NCBI Taxonomy" id="3885"/>
    <lineage>
        <taxon>Eukaryota</taxon>
        <taxon>Viridiplantae</taxon>
        <taxon>Streptophyta</taxon>
        <taxon>Embryophyta</taxon>
        <taxon>Tracheophyta</taxon>
        <taxon>Spermatophyta</taxon>
        <taxon>Magnoliopsida</taxon>
        <taxon>eudicotyledons</taxon>
        <taxon>Gunneridae</taxon>
        <taxon>Pentapetalae</taxon>
        <taxon>rosids</taxon>
        <taxon>fabids</taxon>
        <taxon>Fabales</taxon>
        <taxon>Fabaceae</taxon>
        <taxon>Papilionoideae</taxon>
        <taxon>50 kb inversion clade</taxon>
        <taxon>NPAAA clade</taxon>
        <taxon>indigoferoid/millettioid clade</taxon>
        <taxon>Phaseoleae</taxon>
        <taxon>Phaseolus</taxon>
    </lineage>
</organism>
<dbReference type="SMART" id="SM00255">
    <property type="entry name" value="TIR"/>
    <property type="match status" value="1"/>
</dbReference>
<dbReference type="InterPro" id="IPR058192">
    <property type="entry name" value="WHD_ROQ1-like"/>
</dbReference>
<dbReference type="SUPFAM" id="SSF52540">
    <property type="entry name" value="P-loop containing nucleoside triphosphate hydrolases"/>
    <property type="match status" value="1"/>
</dbReference>
<dbReference type="SMR" id="V7AKT7"/>
<keyword evidence="3" id="KW-0611">Plant defense</keyword>
<dbReference type="Pfam" id="PF23282">
    <property type="entry name" value="WHD_ROQ1"/>
    <property type="match status" value="1"/>
</dbReference>
<dbReference type="GO" id="GO:0043531">
    <property type="term" value="F:ADP binding"/>
    <property type="evidence" value="ECO:0007669"/>
    <property type="project" value="InterPro"/>
</dbReference>
<sequence length="777" mass="88163">MELASSTSKLPRMYDVLINFSGEDIQRKFVSHLDSALSAVGFTTFLHHPNALNQTHIQQPILNLSRVAIVVFTKTYSQSAWCLHQLQQIIRWQETYCRHLLPVYYEIQPSDVRLQMGDFGKAFKATAHQTFSGQQLAHAMSKWSHALTKAANFFGWDESNYRSDAELVDKIVKTVLNLPVLSATKFPVGLQSRMEDLTRAIKNKSTEVCRIAICGQGGSGKITLAKAIYHQIHGTFTEKSFIEEIRQISGIKGGLRLLEQILSDVLKTKVEIDSFEMGRRMIEERLSGKRVLIVLDDVPPFDATLLWECRHWYGGGSVIIITTTHENLLMISQADSIFQVELMNTDESLELLSWHAFREAKPKEDYLFLAERVVAYCGGLPLALEVIGSYLYERTKREWNRVLLQLKKIPELIKFDQILKISFDGLCNQMEKDLFLDLCCSFVGKGRAYVTKILNGCGIEADSGIRVLIERSLIRVNKNNKLGMHSLLRQMGRKIIGEIIDEDMKLAILFSSPGTRVIQGWPSTRDSPVGVRDSSRLLKLAADSKFLSAKLRWISLRGFSSEYLPNHFYLHDAIVIDLKHSFLRLVWKEPQVLTWLKVLNLSHSKYLIETPDFSGLPSLEQLILEDCPRLREVHQSIGCLSNLILLNLKDCTSLSNLPGEIYKLKCLKTLILSGCSKIDLMDIDIVGMKSFMTTIAENTAMKQLPFTIVSPKSIGYISLRGLEGLSHNLFPFIIRSRMSPTMNPVSYIHSFMHMEDNNWDDISPLLSSLENLRSVSV</sequence>
<dbReference type="Proteomes" id="UP000000226">
    <property type="component" value="Chromosome 10"/>
</dbReference>
<dbReference type="InterPro" id="IPR042197">
    <property type="entry name" value="Apaf_helical"/>
</dbReference>
<dbReference type="Gene3D" id="3.40.50.10140">
    <property type="entry name" value="Toll/interleukin-1 receptor homology (TIR) domain"/>
    <property type="match status" value="1"/>
</dbReference>
<dbReference type="EMBL" id="CM002297">
    <property type="protein sequence ID" value="ESW06182.1"/>
    <property type="molecule type" value="Genomic_DNA"/>
</dbReference>
<dbReference type="PROSITE" id="PS50104">
    <property type="entry name" value="TIR"/>
    <property type="match status" value="1"/>
</dbReference>
<dbReference type="PANTHER" id="PTHR11017">
    <property type="entry name" value="LEUCINE-RICH REPEAT-CONTAINING PROTEIN"/>
    <property type="match status" value="1"/>
</dbReference>
<gene>
    <name evidence="5" type="ORF">PHAVU_010G027100g</name>
</gene>
<dbReference type="GO" id="GO:0007165">
    <property type="term" value="P:signal transduction"/>
    <property type="evidence" value="ECO:0007669"/>
    <property type="project" value="InterPro"/>
</dbReference>
<proteinExistence type="predicted"/>
<dbReference type="InterPro" id="IPR035897">
    <property type="entry name" value="Toll_tir_struct_dom_sf"/>
</dbReference>
<accession>V7AKT7</accession>
<evidence type="ECO:0000256" key="3">
    <source>
        <dbReference type="ARBA" id="ARBA00022821"/>
    </source>
</evidence>
<dbReference type="Pfam" id="PF01582">
    <property type="entry name" value="TIR"/>
    <property type="match status" value="1"/>
</dbReference>
<evidence type="ECO:0000313" key="5">
    <source>
        <dbReference type="EMBL" id="ESW06182.1"/>
    </source>
</evidence>
<evidence type="ECO:0000256" key="1">
    <source>
        <dbReference type="ARBA" id="ARBA00022614"/>
    </source>
</evidence>
<evidence type="ECO:0000259" key="4">
    <source>
        <dbReference type="PROSITE" id="PS50104"/>
    </source>
</evidence>
<reference evidence="6" key="1">
    <citation type="journal article" date="2014" name="Nat. Genet.">
        <title>A reference genome for common bean and genome-wide analysis of dual domestications.</title>
        <authorList>
            <person name="Schmutz J."/>
            <person name="McClean P.E."/>
            <person name="Mamidi S."/>
            <person name="Wu G.A."/>
            <person name="Cannon S.B."/>
            <person name="Grimwood J."/>
            <person name="Jenkins J."/>
            <person name="Shu S."/>
            <person name="Song Q."/>
            <person name="Chavarro C."/>
            <person name="Torres-Torres M."/>
            <person name="Geffroy V."/>
            <person name="Moghaddam S.M."/>
            <person name="Gao D."/>
            <person name="Abernathy B."/>
            <person name="Barry K."/>
            <person name="Blair M."/>
            <person name="Brick M.A."/>
            <person name="Chovatia M."/>
            <person name="Gepts P."/>
            <person name="Goodstein D.M."/>
            <person name="Gonzales M."/>
            <person name="Hellsten U."/>
            <person name="Hyten D.L."/>
            <person name="Jia G."/>
            <person name="Kelly J.D."/>
            <person name="Kudrna D."/>
            <person name="Lee R."/>
            <person name="Richard M.M."/>
            <person name="Miklas P.N."/>
            <person name="Osorno J.M."/>
            <person name="Rodrigues J."/>
            <person name="Thareau V."/>
            <person name="Urrea C.A."/>
            <person name="Wang M."/>
            <person name="Yu Y."/>
            <person name="Zhang M."/>
            <person name="Wing R.A."/>
            <person name="Cregan P.B."/>
            <person name="Rokhsar D.S."/>
            <person name="Jackson S.A."/>
        </authorList>
    </citation>
    <scope>NUCLEOTIDE SEQUENCE [LARGE SCALE GENOMIC DNA]</scope>
    <source>
        <strain evidence="6">cv. G19833</strain>
    </source>
</reference>
<feature type="domain" description="TIR" evidence="4">
    <location>
        <begin position="12"/>
        <end position="179"/>
    </location>
</feature>
<dbReference type="SUPFAM" id="SSF46785">
    <property type="entry name" value="Winged helix' DNA-binding domain"/>
    <property type="match status" value="1"/>
</dbReference>
<keyword evidence="1" id="KW-0433">Leucine-rich repeat</keyword>
<name>V7AKT7_PHAVU</name>
<dbReference type="Gramene" id="ESW06182">
    <property type="protein sequence ID" value="ESW06182"/>
    <property type="gene ID" value="PHAVU_010G027100g"/>
</dbReference>
<dbReference type="Gene3D" id="1.10.8.430">
    <property type="entry name" value="Helical domain of apoptotic protease-activating factors"/>
    <property type="match status" value="1"/>
</dbReference>
<dbReference type="Gene3D" id="3.40.50.300">
    <property type="entry name" value="P-loop containing nucleotide triphosphate hydrolases"/>
    <property type="match status" value="1"/>
</dbReference>
<dbReference type="InterPro" id="IPR044974">
    <property type="entry name" value="Disease_R_plants"/>
</dbReference>
<evidence type="ECO:0000313" key="6">
    <source>
        <dbReference type="Proteomes" id="UP000000226"/>
    </source>
</evidence>
<evidence type="ECO:0000256" key="2">
    <source>
        <dbReference type="ARBA" id="ARBA00022737"/>
    </source>
</evidence>
<keyword evidence="6" id="KW-1185">Reference proteome</keyword>
<dbReference type="InterPro" id="IPR000157">
    <property type="entry name" value="TIR_dom"/>
</dbReference>
<dbReference type="AlphaFoldDB" id="V7AKT7"/>
<dbReference type="InterPro" id="IPR027417">
    <property type="entry name" value="P-loop_NTPase"/>
</dbReference>
<dbReference type="OMA" id="THENLLM"/>
<dbReference type="SUPFAM" id="SSF52200">
    <property type="entry name" value="Toll/Interleukin receptor TIR domain"/>
    <property type="match status" value="1"/>
</dbReference>
<dbReference type="Pfam" id="PF00931">
    <property type="entry name" value="NB-ARC"/>
    <property type="match status" value="1"/>
</dbReference>
<dbReference type="eggNOG" id="ENOG502QQJE">
    <property type="taxonomic scope" value="Eukaryota"/>
</dbReference>
<dbReference type="Gene3D" id="3.80.10.10">
    <property type="entry name" value="Ribonuclease Inhibitor"/>
    <property type="match status" value="1"/>
</dbReference>
<dbReference type="SUPFAM" id="SSF52058">
    <property type="entry name" value="L domain-like"/>
    <property type="match status" value="1"/>
</dbReference>
<dbReference type="PANTHER" id="PTHR11017:SF560">
    <property type="entry name" value="RESISTANCE PROTEIN (TIR-NBS-LRR CLASS), PUTATIVE-RELATED"/>
    <property type="match status" value="1"/>
</dbReference>
<protein>
    <recommendedName>
        <fullName evidence="4">TIR domain-containing protein</fullName>
    </recommendedName>
</protein>
<dbReference type="OrthoDB" id="1901675at2759"/>
<keyword evidence="2" id="KW-0677">Repeat</keyword>